<accession>A0A023B027</accession>
<keyword evidence="3" id="KW-1185">Reference proteome</keyword>
<evidence type="ECO:0000313" key="3">
    <source>
        <dbReference type="Proteomes" id="UP000019763"/>
    </source>
</evidence>
<dbReference type="RefSeq" id="XP_011132655.1">
    <property type="nucleotide sequence ID" value="XM_011134353.1"/>
</dbReference>
<dbReference type="AlphaFoldDB" id="A0A023B027"/>
<evidence type="ECO:0000256" key="1">
    <source>
        <dbReference type="SAM" id="MobiDB-lite"/>
    </source>
</evidence>
<organism evidence="2 3">
    <name type="scientific">Gregarina niphandrodes</name>
    <name type="common">Septate eugregarine</name>
    <dbReference type="NCBI Taxonomy" id="110365"/>
    <lineage>
        <taxon>Eukaryota</taxon>
        <taxon>Sar</taxon>
        <taxon>Alveolata</taxon>
        <taxon>Apicomplexa</taxon>
        <taxon>Conoidasida</taxon>
        <taxon>Gregarinasina</taxon>
        <taxon>Eugregarinorida</taxon>
        <taxon>Gregarinidae</taxon>
        <taxon>Gregarina</taxon>
    </lineage>
</organism>
<evidence type="ECO:0000313" key="2">
    <source>
        <dbReference type="EMBL" id="EZG44831.1"/>
    </source>
</evidence>
<reference evidence="2" key="1">
    <citation type="submission" date="2013-12" db="EMBL/GenBank/DDBJ databases">
        <authorList>
            <person name="Omoto C.K."/>
            <person name="Sibley D."/>
            <person name="Venepally P."/>
            <person name="Hadjithomas M."/>
            <person name="Karamycheva S."/>
            <person name="Brunk B."/>
            <person name="Roos D."/>
            <person name="Caler E."/>
            <person name="Lorenzi H."/>
        </authorList>
    </citation>
    <scope>NUCLEOTIDE SEQUENCE</scope>
</reference>
<name>A0A023B027_GRENI</name>
<dbReference type="EMBL" id="AFNH02001059">
    <property type="protein sequence ID" value="EZG44831.1"/>
    <property type="molecule type" value="Genomic_DNA"/>
</dbReference>
<protein>
    <submittedName>
        <fullName evidence="2">Uncharacterized protein</fullName>
    </submittedName>
</protein>
<proteinExistence type="predicted"/>
<dbReference type="GeneID" id="22915082"/>
<gene>
    <name evidence="2" type="ORF">GNI_143310</name>
</gene>
<dbReference type="VEuPathDB" id="CryptoDB:GNI_143310"/>
<sequence length="108" mass="11967">MAPALFGGGRKRKPEVEEEEELLSLVITPETFGLLKDRVYLAKLTALRQLEISTVCSGDDQTVTDGRKKTAQKKRGDHGRGDQLVGTQLVGTQLVGKRLEIEEVYCHD</sequence>
<feature type="region of interest" description="Disordered" evidence="1">
    <location>
        <begin position="59"/>
        <end position="83"/>
    </location>
</feature>
<comment type="caution">
    <text evidence="2">The sequence shown here is derived from an EMBL/GenBank/DDBJ whole genome shotgun (WGS) entry which is preliminary data.</text>
</comment>
<dbReference type="Proteomes" id="UP000019763">
    <property type="component" value="Unassembled WGS sequence"/>
</dbReference>